<name>A0A239P1M3_9ACTN</name>
<dbReference type="EMBL" id="FZOF01000068">
    <property type="protein sequence ID" value="SNT60528.1"/>
    <property type="molecule type" value="Genomic_DNA"/>
</dbReference>
<reference evidence="1 2" key="1">
    <citation type="submission" date="2017-06" db="EMBL/GenBank/DDBJ databases">
        <authorList>
            <person name="Kim H.J."/>
            <person name="Triplett B.A."/>
        </authorList>
    </citation>
    <scope>NUCLEOTIDE SEQUENCE [LARGE SCALE GENOMIC DNA]</scope>
    <source>
        <strain evidence="1 2">CGMCC 4.1858</strain>
    </source>
</reference>
<dbReference type="AlphaFoldDB" id="A0A239P1M3"/>
<sequence>MSGTTPAGRLLPRLAYGRALLGALTAPRFDRPPAEPMTSLCGLDRSGFLHRCRSAGRLGRGGAAEEGFDEGGDVS</sequence>
<dbReference type="RefSeq" id="WP_220093410.1">
    <property type="nucleotide sequence ID" value="NZ_FZOF01000068.1"/>
</dbReference>
<feature type="non-terminal residue" evidence="1">
    <location>
        <position position="75"/>
    </location>
</feature>
<protein>
    <submittedName>
        <fullName evidence="1">Uncharacterized protein</fullName>
    </submittedName>
</protein>
<proteinExistence type="predicted"/>
<evidence type="ECO:0000313" key="2">
    <source>
        <dbReference type="Proteomes" id="UP000198280"/>
    </source>
</evidence>
<accession>A0A239P1M3</accession>
<organism evidence="1 2">
    <name type="scientific">Actinacidiphila glaucinigra</name>
    <dbReference type="NCBI Taxonomy" id="235986"/>
    <lineage>
        <taxon>Bacteria</taxon>
        <taxon>Bacillati</taxon>
        <taxon>Actinomycetota</taxon>
        <taxon>Actinomycetes</taxon>
        <taxon>Kitasatosporales</taxon>
        <taxon>Streptomycetaceae</taxon>
        <taxon>Actinacidiphila</taxon>
    </lineage>
</organism>
<keyword evidence="2" id="KW-1185">Reference proteome</keyword>
<gene>
    <name evidence="1" type="ORF">SAMN05216252_1681</name>
</gene>
<dbReference type="Proteomes" id="UP000198280">
    <property type="component" value="Unassembled WGS sequence"/>
</dbReference>
<evidence type="ECO:0000313" key="1">
    <source>
        <dbReference type="EMBL" id="SNT60528.1"/>
    </source>
</evidence>